<dbReference type="STRING" id="2325.TKV_c10020"/>
<dbReference type="Pfam" id="PF06898">
    <property type="entry name" value="YqfD"/>
    <property type="match status" value="1"/>
</dbReference>
<keyword evidence="1" id="KW-0812">Transmembrane</keyword>
<keyword evidence="3" id="KW-1185">Reference proteome</keyword>
<dbReference type="eggNOG" id="COG0561">
    <property type="taxonomic scope" value="Bacteria"/>
</dbReference>
<accession>A0A097AQU2</accession>
<dbReference type="HOGENOM" id="CLU_050521_1_0_9"/>
<evidence type="ECO:0000313" key="2">
    <source>
        <dbReference type="EMBL" id="AIS52179.1"/>
    </source>
</evidence>
<sequence length="397" mass="45104">MLAIKLWNFFRGYAIIKVEGLAIEKFLNLIMANDIYIWDVERKSYTTIVAKVSLRGFKEILPYARKTNCRVFVLSKKGFPFLALHLKRRKMLVFGALLCFVLIYIFSTFIWRIEVEAVNNVDKEVVIEKLSKLGLKPGISKFAIDIDKLETQFLIENDNVSWIGINVKGTNAFVKVIGKVKPKEVLSKDEPCNIIAKRDGIIYKMTVLEGEAVKKVGDTVKAGDIIVTGIIEKPGLETRFVHANAEVIARTWYEVYADVELKKQVFERTNNSITITKIILGNNTITISPKKVDFKTFDKEEKSITPPNFPVKIVKEVYHETKAKTLVVSYSEAQNIAFQKALENLKNVLSKDSKIVGKKENATVIQNRILRANLIVEVLENIGIEEKISYIQEGNID</sequence>
<dbReference type="KEGG" id="tki:TKV_c10020"/>
<dbReference type="PIRSF" id="PIRSF029895">
    <property type="entry name" value="SpoIV"/>
    <property type="match status" value="1"/>
</dbReference>
<dbReference type="AlphaFoldDB" id="A0A097AQU2"/>
<feature type="transmembrane region" description="Helical" evidence="1">
    <location>
        <begin position="91"/>
        <end position="111"/>
    </location>
</feature>
<protein>
    <submittedName>
        <fullName evidence="2">Putative stage IV sporulation protein</fullName>
    </submittedName>
</protein>
<evidence type="ECO:0000256" key="1">
    <source>
        <dbReference type="SAM" id="Phobius"/>
    </source>
</evidence>
<dbReference type="InterPro" id="IPR010690">
    <property type="entry name" value="YqfD"/>
</dbReference>
<keyword evidence="1" id="KW-0472">Membrane</keyword>
<evidence type="ECO:0000313" key="3">
    <source>
        <dbReference type="Proteomes" id="UP000029669"/>
    </source>
</evidence>
<dbReference type="Proteomes" id="UP000029669">
    <property type="component" value="Chromosome"/>
</dbReference>
<dbReference type="EMBL" id="CP009170">
    <property type="protein sequence ID" value="AIS52179.1"/>
    <property type="molecule type" value="Genomic_DNA"/>
</dbReference>
<dbReference type="NCBIfam" id="TIGR02876">
    <property type="entry name" value="spore_yqfD"/>
    <property type="match status" value="1"/>
</dbReference>
<dbReference type="RefSeq" id="WP_049684975.1">
    <property type="nucleotide sequence ID" value="NZ_CP009170.1"/>
</dbReference>
<organism evidence="2 3">
    <name type="scientific">Thermoanaerobacter kivui</name>
    <name type="common">Acetogenium kivui</name>
    <dbReference type="NCBI Taxonomy" id="2325"/>
    <lineage>
        <taxon>Bacteria</taxon>
        <taxon>Bacillati</taxon>
        <taxon>Bacillota</taxon>
        <taxon>Clostridia</taxon>
        <taxon>Thermoanaerobacterales</taxon>
        <taxon>Thermoanaerobacteraceae</taxon>
        <taxon>Thermoanaerobacter</taxon>
    </lineage>
</organism>
<name>A0A097AQU2_THEKI</name>
<dbReference type="OrthoDB" id="1640349at2"/>
<proteinExistence type="predicted"/>
<gene>
    <name evidence="2" type="primary">spoIV</name>
    <name evidence="2" type="ORF">TKV_c10020</name>
</gene>
<reference evidence="3" key="1">
    <citation type="journal article" date="2015" name="Genome Announc.">
        <title>Whole-Genome Sequences of 80 Environmental and Clinical Isolates of Burkholderia pseudomallei.</title>
        <authorList>
            <person name="Johnson S.L."/>
            <person name="Baker A.L."/>
            <person name="Chain P.S."/>
            <person name="Currie B.J."/>
            <person name="Daligault H.E."/>
            <person name="Davenport K.W."/>
            <person name="Davis C.B."/>
            <person name="Inglis T.J."/>
            <person name="Kaestli M."/>
            <person name="Koren S."/>
            <person name="Mayo M."/>
            <person name="Merritt A.J."/>
            <person name="Price E.P."/>
            <person name="Sarovich D.S."/>
            <person name="Warner J."/>
            <person name="Rosovitz M.J."/>
        </authorList>
    </citation>
    <scope>NUCLEOTIDE SEQUENCE [LARGE SCALE GENOMIC DNA]</scope>
    <source>
        <strain evidence="3">DSM 2030</strain>
    </source>
</reference>
<keyword evidence="1" id="KW-1133">Transmembrane helix</keyword>